<accession>A0A9W6YEP8</accession>
<reference evidence="2" key="1">
    <citation type="submission" date="2023-04" db="EMBL/GenBank/DDBJ databases">
        <title>Phytophthora fragariaefolia NBRC 109709.</title>
        <authorList>
            <person name="Ichikawa N."/>
            <person name="Sato H."/>
            <person name="Tonouchi N."/>
        </authorList>
    </citation>
    <scope>NUCLEOTIDE SEQUENCE</scope>
    <source>
        <strain evidence="2">NBRC 109709</strain>
    </source>
</reference>
<feature type="compositionally biased region" description="Pro residues" evidence="1">
    <location>
        <begin position="77"/>
        <end position="87"/>
    </location>
</feature>
<protein>
    <submittedName>
        <fullName evidence="2">Unnamed protein product</fullName>
    </submittedName>
</protein>
<evidence type="ECO:0000313" key="3">
    <source>
        <dbReference type="Proteomes" id="UP001165121"/>
    </source>
</evidence>
<comment type="caution">
    <text evidence="2">The sequence shown here is derived from an EMBL/GenBank/DDBJ whole genome shotgun (WGS) entry which is preliminary data.</text>
</comment>
<gene>
    <name evidence="2" type="ORF">Pfra01_002707400</name>
</gene>
<organism evidence="2 3">
    <name type="scientific">Phytophthora fragariaefolia</name>
    <dbReference type="NCBI Taxonomy" id="1490495"/>
    <lineage>
        <taxon>Eukaryota</taxon>
        <taxon>Sar</taxon>
        <taxon>Stramenopiles</taxon>
        <taxon>Oomycota</taxon>
        <taxon>Peronosporomycetes</taxon>
        <taxon>Peronosporales</taxon>
        <taxon>Peronosporaceae</taxon>
        <taxon>Phytophthora</taxon>
    </lineage>
</organism>
<sequence length="136" mass="13497">MSTTFVTFLEGLGALQLAIPPPPVASWSSEASARAECSSTTSGHFCLCIVGTVSGIAVSVGGDVLLFASVLCGSTPPVSPIPRPPVSPASSTNSTTSHPSTPMAPSVATPGTEPSVPVEIDHDGGTGHGEATSPDR</sequence>
<dbReference type="Proteomes" id="UP001165121">
    <property type="component" value="Unassembled WGS sequence"/>
</dbReference>
<proteinExistence type="predicted"/>
<name>A0A9W6YEP8_9STRA</name>
<feature type="compositionally biased region" description="Low complexity" evidence="1">
    <location>
        <begin position="88"/>
        <end position="101"/>
    </location>
</feature>
<dbReference type="AlphaFoldDB" id="A0A9W6YEP8"/>
<evidence type="ECO:0000313" key="2">
    <source>
        <dbReference type="EMBL" id="GMF62082.1"/>
    </source>
</evidence>
<evidence type="ECO:0000256" key="1">
    <source>
        <dbReference type="SAM" id="MobiDB-lite"/>
    </source>
</evidence>
<dbReference type="EMBL" id="BSXT01006179">
    <property type="protein sequence ID" value="GMF62082.1"/>
    <property type="molecule type" value="Genomic_DNA"/>
</dbReference>
<keyword evidence="3" id="KW-1185">Reference proteome</keyword>
<feature type="region of interest" description="Disordered" evidence="1">
    <location>
        <begin position="76"/>
        <end position="136"/>
    </location>
</feature>